<dbReference type="STRING" id="240015.ACP_3347"/>
<dbReference type="InterPro" id="IPR050879">
    <property type="entry name" value="Acyltransferase_3"/>
</dbReference>
<dbReference type="Pfam" id="PF01757">
    <property type="entry name" value="Acyl_transf_3"/>
    <property type="match status" value="1"/>
</dbReference>
<dbReference type="Proteomes" id="UP000002207">
    <property type="component" value="Chromosome"/>
</dbReference>
<proteinExistence type="predicted"/>
<dbReference type="GO" id="GO:0000271">
    <property type="term" value="P:polysaccharide biosynthetic process"/>
    <property type="evidence" value="ECO:0007669"/>
    <property type="project" value="TreeGrafter"/>
</dbReference>
<keyword evidence="1" id="KW-0812">Transmembrane</keyword>
<dbReference type="KEGG" id="aca:ACP_3347"/>
<evidence type="ECO:0000259" key="2">
    <source>
        <dbReference type="Pfam" id="PF01757"/>
    </source>
</evidence>
<feature type="transmembrane region" description="Helical" evidence="1">
    <location>
        <begin position="258"/>
        <end position="275"/>
    </location>
</feature>
<dbReference type="InterPro" id="IPR002656">
    <property type="entry name" value="Acyl_transf_3_dom"/>
</dbReference>
<protein>
    <submittedName>
        <fullName evidence="3">Putative acyltransferase</fullName>
    </submittedName>
</protein>
<keyword evidence="1" id="KW-1133">Transmembrane helix</keyword>
<feature type="transmembrane region" description="Helical" evidence="1">
    <location>
        <begin position="119"/>
        <end position="140"/>
    </location>
</feature>
<keyword evidence="1" id="KW-0472">Membrane</keyword>
<feature type="transmembrane region" description="Helical" evidence="1">
    <location>
        <begin position="321"/>
        <end position="340"/>
    </location>
</feature>
<keyword evidence="4" id="KW-1185">Reference proteome</keyword>
<dbReference type="eggNOG" id="COG1835">
    <property type="taxonomic scope" value="Bacteria"/>
</dbReference>
<evidence type="ECO:0000313" key="3">
    <source>
        <dbReference type="EMBL" id="ACO32330.1"/>
    </source>
</evidence>
<sequence length="404" mass="46029">MAIQKYLRTLQGKSLPAVIEELRTAPGALHYETRTHIGALDGIRGLAVLMVFADHYGNLDAYSHSTMVMLAEHLKSTGWMGVDLFFVLSGFLITNILWRTRQQTHRARNFYMKRILRLFPVYYGVWIFLLLYSAITATGWEPRVFLEYLFYAGNYAAPTHLRIGPFMIDHFWSLAVEEQFYLIWPLVLWNIRRMDTALRLLAAMFGLSALIKLVCLFVDPKIHAYYYLPTHMEPLAAGAFVALAYMKWPDACQRAARAGLVLTVPALVIAFNYFHGLADTSLRVLTVALPLVAIAGVSLLLRSLDSRAFLAKLMNLRVLRFYGKISYGLYVYHYLLQIPLKQVLYVPIHHVLKSHLLAGVAYFALALAVCTLIATLSLQFYEKPFLRMKRRFEEPAGPAQEQAA</sequence>
<evidence type="ECO:0000256" key="1">
    <source>
        <dbReference type="SAM" id="Phobius"/>
    </source>
</evidence>
<feature type="transmembrane region" description="Helical" evidence="1">
    <location>
        <begin position="198"/>
        <end position="218"/>
    </location>
</feature>
<organism evidence="3 4">
    <name type="scientific">Acidobacterium capsulatum (strain ATCC 51196 / DSM 11244 / BCRC 80197 / JCM 7670 / NBRC 15755 / NCIMB 13165 / 161)</name>
    <dbReference type="NCBI Taxonomy" id="240015"/>
    <lineage>
        <taxon>Bacteria</taxon>
        <taxon>Pseudomonadati</taxon>
        <taxon>Acidobacteriota</taxon>
        <taxon>Terriglobia</taxon>
        <taxon>Terriglobales</taxon>
        <taxon>Acidobacteriaceae</taxon>
        <taxon>Acidobacterium</taxon>
    </lineage>
</organism>
<dbReference type="AlphaFoldDB" id="C1F6B6"/>
<dbReference type="GO" id="GO:0016747">
    <property type="term" value="F:acyltransferase activity, transferring groups other than amino-acyl groups"/>
    <property type="evidence" value="ECO:0007669"/>
    <property type="project" value="InterPro"/>
</dbReference>
<reference evidence="3 4" key="1">
    <citation type="journal article" date="2009" name="Appl. Environ. Microbiol.">
        <title>Three genomes from the phylum Acidobacteria provide insight into the lifestyles of these microorganisms in soils.</title>
        <authorList>
            <person name="Ward N.L."/>
            <person name="Challacombe J.F."/>
            <person name="Janssen P.H."/>
            <person name="Henrissat B."/>
            <person name="Coutinho P.M."/>
            <person name="Wu M."/>
            <person name="Xie G."/>
            <person name="Haft D.H."/>
            <person name="Sait M."/>
            <person name="Badger J."/>
            <person name="Barabote R.D."/>
            <person name="Bradley B."/>
            <person name="Brettin T.S."/>
            <person name="Brinkac L.M."/>
            <person name="Bruce D."/>
            <person name="Creasy T."/>
            <person name="Daugherty S.C."/>
            <person name="Davidsen T.M."/>
            <person name="DeBoy R.T."/>
            <person name="Detter J.C."/>
            <person name="Dodson R.J."/>
            <person name="Durkin A.S."/>
            <person name="Ganapathy A."/>
            <person name="Gwinn-Giglio M."/>
            <person name="Han C.S."/>
            <person name="Khouri H."/>
            <person name="Kiss H."/>
            <person name="Kothari S.P."/>
            <person name="Madupu R."/>
            <person name="Nelson K.E."/>
            <person name="Nelson W.C."/>
            <person name="Paulsen I."/>
            <person name="Penn K."/>
            <person name="Ren Q."/>
            <person name="Rosovitz M.J."/>
            <person name="Selengut J.D."/>
            <person name="Shrivastava S."/>
            <person name="Sullivan S.A."/>
            <person name="Tapia R."/>
            <person name="Thompson L.S."/>
            <person name="Watkins K.L."/>
            <person name="Yang Q."/>
            <person name="Yu C."/>
            <person name="Zafar N."/>
            <person name="Zhou L."/>
            <person name="Kuske C.R."/>
        </authorList>
    </citation>
    <scope>NUCLEOTIDE SEQUENCE [LARGE SCALE GENOMIC DNA]</scope>
    <source>
        <strain evidence="4">ATCC 51196 / DSM 11244 / BCRC 80197 / JCM 7670 / NBRC 15755 / NCIMB 13165 / 161</strain>
    </source>
</reference>
<dbReference type="PANTHER" id="PTHR23028">
    <property type="entry name" value="ACETYLTRANSFERASE"/>
    <property type="match status" value="1"/>
</dbReference>
<dbReference type="PANTHER" id="PTHR23028:SF53">
    <property type="entry name" value="ACYL_TRANSF_3 DOMAIN-CONTAINING PROTEIN"/>
    <property type="match status" value="1"/>
</dbReference>
<feature type="transmembrane region" description="Helical" evidence="1">
    <location>
        <begin position="77"/>
        <end position="98"/>
    </location>
</feature>
<dbReference type="EMBL" id="CP001472">
    <property type="protein sequence ID" value="ACO32330.1"/>
    <property type="molecule type" value="Genomic_DNA"/>
</dbReference>
<feature type="transmembrane region" description="Helical" evidence="1">
    <location>
        <begin position="360"/>
        <end position="381"/>
    </location>
</feature>
<dbReference type="InParanoid" id="C1F6B6"/>
<accession>C1F6B6</accession>
<keyword evidence="3" id="KW-0012">Acyltransferase</keyword>
<dbReference type="RefSeq" id="WP_015898379.1">
    <property type="nucleotide sequence ID" value="NC_012483.1"/>
</dbReference>
<evidence type="ECO:0000313" key="4">
    <source>
        <dbReference type="Proteomes" id="UP000002207"/>
    </source>
</evidence>
<keyword evidence="3" id="KW-0808">Transferase</keyword>
<gene>
    <name evidence="3" type="ordered locus">ACP_3347</name>
</gene>
<dbReference type="GO" id="GO:0016020">
    <property type="term" value="C:membrane"/>
    <property type="evidence" value="ECO:0007669"/>
    <property type="project" value="TreeGrafter"/>
</dbReference>
<feature type="transmembrane region" description="Helical" evidence="1">
    <location>
        <begin position="281"/>
        <end position="301"/>
    </location>
</feature>
<dbReference type="HOGENOM" id="CLU_005679_1_4_0"/>
<name>C1F6B6_ACIC5</name>
<feature type="domain" description="Acyltransferase 3" evidence="2">
    <location>
        <begin position="38"/>
        <end position="374"/>
    </location>
</feature>
<dbReference type="OrthoDB" id="9796461at2"/>